<gene>
    <name evidence="1" type="ORF">JYK02_10585</name>
</gene>
<protein>
    <submittedName>
        <fullName evidence="1">Uncharacterized protein</fullName>
    </submittedName>
</protein>
<comment type="caution">
    <text evidence="1">The sequence shown here is derived from an EMBL/GenBank/DDBJ whole genome shotgun (WGS) entry which is preliminary data.</text>
</comment>
<evidence type="ECO:0000313" key="1">
    <source>
        <dbReference type="EMBL" id="MBN8227955.1"/>
    </source>
</evidence>
<keyword evidence="2" id="KW-1185">Reference proteome</keyword>
<proteinExistence type="predicted"/>
<sequence length="129" mass="14251">MLKSISSYTFKNPSRLQIDRTSDGAKSVYGQQVNGMNYFLDKKGVGISDRSRDSVIDNVKKVENGKRSEINAHQREVVGFTKDAFESFRKGNIRQGSVEAAGAVLNAAGSVFKSTYTETPHEKQGILPY</sequence>
<evidence type="ECO:0000313" key="2">
    <source>
        <dbReference type="Proteomes" id="UP000664052"/>
    </source>
</evidence>
<dbReference type="EMBL" id="JAFIMU010000006">
    <property type="protein sequence ID" value="MBN8227955.1"/>
    <property type="molecule type" value="Genomic_DNA"/>
</dbReference>
<organism evidence="1 2">
    <name type="scientific">Corallococcus macrosporus</name>
    <dbReference type="NCBI Taxonomy" id="35"/>
    <lineage>
        <taxon>Bacteria</taxon>
        <taxon>Pseudomonadati</taxon>
        <taxon>Myxococcota</taxon>
        <taxon>Myxococcia</taxon>
        <taxon>Myxococcales</taxon>
        <taxon>Cystobacterineae</taxon>
        <taxon>Myxococcaceae</taxon>
        <taxon>Corallococcus</taxon>
    </lineage>
</organism>
<dbReference type="RefSeq" id="WP_207050794.1">
    <property type="nucleotide sequence ID" value="NZ_JAFIMU010000006.1"/>
</dbReference>
<name>A0ABS3DA83_9BACT</name>
<accession>A0ABS3DA83</accession>
<reference evidence="1 2" key="1">
    <citation type="submission" date="2021-02" db="EMBL/GenBank/DDBJ databases">
        <title>De Novo genome assembly of isolated myxobacteria.</title>
        <authorList>
            <person name="Stevens D.C."/>
        </authorList>
    </citation>
    <scope>NUCLEOTIDE SEQUENCE [LARGE SCALE GENOMIC DNA]</scope>
    <source>
        <strain evidence="1 2">ATCC 29039</strain>
    </source>
</reference>
<dbReference type="Proteomes" id="UP000664052">
    <property type="component" value="Unassembled WGS sequence"/>
</dbReference>